<sequence>MPAEHTDATPFVPARAGLPGLRRAATACRGCDLYRDATQVVFGRGPATAEVVLVGEQPGDREDIEGTPFVGPAGRVLDRGLREAGIDRDRAYLTNAVKHFGFTRGGTGKPRPHRQPNRTERVACRPWLLAELAVVRPRLVVALGAVAAKSLLGDSFRVTRHRGEPQRFPAGELGPRRSAPDHLIATVHPSAVLRARDREDAYAGFLADLTAAADLLRRV</sequence>
<dbReference type="InterPro" id="IPR051536">
    <property type="entry name" value="UDG_Type-4/5"/>
</dbReference>
<evidence type="ECO:0000256" key="5">
    <source>
        <dbReference type="ARBA" id="ARBA00022763"/>
    </source>
</evidence>
<dbReference type="PANTHER" id="PTHR33693">
    <property type="entry name" value="TYPE-5 URACIL-DNA GLYCOSYLASE"/>
    <property type="match status" value="1"/>
</dbReference>
<evidence type="ECO:0000256" key="2">
    <source>
        <dbReference type="ARBA" id="ARBA00019403"/>
    </source>
</evidence>
<protein>
    <recommendedName>
        <fullName evidence="2">Type-4 uracil-DNA glycosylase</fullName>
    </recommendedName>
</protein>
<dbReference type="CDD" id="cd10030">
    <property type="entry name" value="UDG-F4_TTUDGA_SPO1dp_like"/>
    <property type="match status" value="1"/>
</dbReference>
<evidence type="ECO:0000256" key="9">
    <source>
        <dbReference type="ARBA" id="ARBA00023204"/>
    </source>
</evidence>
<name>A0ABT1JBH3_ACTCY</name>
<comment type="caution">
    <text evidence="11">The sequence shown here is derived from an EMBL/GenBank/DDBJ whole genome shotgun (WGS) entry which is preliminary data.</text>
</comment>
<reference evidence="11 12" key="1">
    <citation type="submission" date="2022-06" db="EMBL/GenBank/DDBJ databases">
        <title>Genomic Encyclopedia of Type Strains, Phase I: the one thousand microbial genomes (KMG-I) project.</title>
        <authorList>
            <person name="Kyrpides N."/>
        </authorList>
    </citation>
    <scope>NUCLEOTIDE SEQUENCE [LARGE SCALE GENOMIC DNA]</scope>
    <source>
        <strain evidence="11 12">DSM 43889</strain>
    </source>
</reference>
<keyword evidence="4" id="KW-0479">Metal-binding</keyword>
<evidence type="ECO:0000256" key="8">
    <source>
        <dbReference type="ARBA" id="ARBA00023014"/>
    </source>
</evidence>
<comment type="similarity">
    <text evidence="1">Belongs to the uracil-DNA glycosylase (UDG) superfamily. Type 4 (UDGa) family.</text>
</comment>
<keyword evidence="8" id="KW-0411">Iron-sulfur</keyword>
<evidence type="ECO:0000256" key="1">
    <source>
        <dbReference type="ARBA" id="ARBA00006521"/>
    </source>
</evidence>
<dbReference type="PANTHER" id="PTHR33693:SF9">
    <property type="entry name" value="TYPE-4 URACIL-DNA GLYCOSYLASE"/>
    <property type="match status" value="1"/>
</dbReference>
<dbReference type="NCBIfam" id="TIGR00758">
    <property type="entry name" value="UDG_fam4"/>
    <property type="match status" value="1"/>
</dbReference>
<keyword evidence="3" id="KW-0004">4Fe-4S</keyword>
<evidence type="ECO:0000259" key="10">
    <source>
        <dbReference type="SMART" id="SM00986"/>
    </source>
</evidence>
<evidence type="ECO:0000256" key="6">
    <source>
        <dbReference type="ARBA" id="ARBA00022801"/>
    </source>
</evidence>
<evidence type="ECO:0000256" key="4">
    <source>
        <dbReference type="ARBA" id="ARBA00022723"/>
    </source>
</evidence>
<dbReference type="Proteomes" id="UP000791080">
    <property type="component" value="Unassembled WGS sequence"/>
</dbReference>
<dbReference type="Pfam" id="PF03167">
    <property type="entry name" value="UDG"/>
    <property type="match status" value="1"/>
</dbReference>
<accession>A0ABT1JBH3</accession>
<keyword evidence="7" id="KW-0408">Iron</keyword>
<proteinExistence type="inferred from homology"/>
<dbReference type="RefSeq" id="WP_026418695.1">
    <property type="nucleotide sequence ID" value="NZ_AUBJ02000001.1"/>
</dbReference>
<feature type="domain" description="Uracil-DNA glycosylase-like" evidence="10">
    <location>
        <begin position="42"/>
        <end position="210"/>
    </location>
</feature>
<keyword evidence="12" id="KW-1185">Reference proteome</keyword>
<dbReference type="InterPro" id="IPR036895">
    <property type="entry name" value="Uracil-DNA_glycosylase-like_sf"/>
</dbReference>
<evidence type="ECO:0000256" key="7">
    <source>
        <dbReference type="ARBA" id="ARBA00023004"/>
    </source>
</evidence>
<dbReference type="EMBL" id="AUBJ02000001">
    <property type="protein sequence ID" value="MCP2329844.1"/>
    <property type="molecule type" value="Genomic_DNA"/>
</dbReference>
<dbReference type="InterPro" id="IPR005122">
    <property type="entry name" value="Uracil-DNA_glycosylase-like"/>
</dbReference>
<gene>
    <name evidence="11" type="ORF">G443_000114</name>
</gene>
<keyword evidence="5" id="KW-0227">DNA damage</keyword>
<dbReference type="SUPFAM" id="SSF52141">
    <property type="entry name" value="Uracil-DNA glycosylase-like"/>
    <property type="match status" value="1"/>
</dbReference>
<dbReference type="NCBIfam" id="TIGR03914">
    <property type="entry name" value="UDG_fam_dom"/>
    <property type="match status" value="1"/>
</dbReference>
<keyword evidence="6" id="KW-0378">Hydrolase</keyword>
<evidence type="ECO:0000313" key="12">
    <source>
        <dbReference type="Proteomes" id="UP000791080"/>
    </source>
</evidence>
<dbReference type="Gene3D" id="3.40.470.10">
    <property type="entry name" value="Uracil-DNA glycosylase-like domain"/>
    <property type="match status" value="1"/>
</dbReference>
<organism evidence="11 12">
    <name type="scientific">Actinoalloteichus caeruleus DSM 43889</name>
    <dbReference type="NCBI Taxonomy" id="1120930"/>
    <lineage>
        <taxon>Bacteria</taxon>
        <taxon>Bacillati</taxon>
        <taxon>Actinomycetota</taxon>
        <taxon>Actinomycetes</taxon>
        <taxon>Pseudonocardiales</taxon>
        <taxon>Pseudonocardiaceae</taxon>
        <taxon>Actinoalloteichus</taxon>
        <taxon>Actinoalloteichus cyanogriseus</taxon>
    </lineage>
</organism>
<evidence type="ECO:0000313" key="11">
    <source>
        <dbReference type="EMBL" id="MCP2329844.1"/>
    </source>
</evidence>
<evidence type="ECO:0000256" key="3">
    <source>
        <dbReference type="ARBA" id="ARBA00022485"/>
    </source>
</evidence>
<dbReference type="SMART" id="SM00987">
    <property type="entry name" value="UreE_C"/>
    <property type="match status" value="1"/>
</dbReference>
<dbReference type="SMART" id="SM00986">
    <property type="entry name" value="UDG"/>
    <property type="match status" value="1"/>
</dbReference>
<dbReference type="InterPro" id="IPR005273">
    <property type="entry name" value="Ura-DNA_glyco_family4"/>
</dbReference>
<keyword evidence="9" id="KW-0234">DNA repair</keyword>